<dbReference type="RefSeq" id="WP_007504670.1">
    <property type="nucleotide sequence ID" value="NZ_AFCE01000136.1"/>
</dbReference>
<dbReference type="GO" id="GO:0006571">
    <property type="term" value="P:tyrosine biosynthetic process"/>
    <property type="evidence" value="ECO:0007669"/>
    <property type="project" value="UniProtKB-UniPathway"/>
</dbReference>
<protein>
    <recommendedName>
        <fullName evidence="4">Prephenate dehydrogenase</fullName>
        <ecNumber evidence="3">1.3.1.12</ecNumber>
    </recommendedName>
</protein>
<dbReference type="AlphaFoldDB" id="F5L735"/>
<keyword evidence="9" id="KW-0057">Aromatic amino acid biosynthesis</keyword>
<dbReference type="Gene3D" id="1.10.3660.10">
    <property type="entry name" value="6-phosphogluconate dehydrogenase C-terminal like domain"/>
    <property type="match status" value="1"/>
</dbReference>
<proteinExistence type="inferred from homology"/>
<dbReference type="InterPro" id="IPR002912">
    <property type="entry name" value="ACT_dom"/>
</dbReference>
<dbReference type="SUPFAM" id="SSF51735">
    <property type="entry name" value="NAD(P)-binding Rossmann-fold domains"/>
    <property type="match status" value="1"/>
</dbReference>
<evidence type="ECO:0000256" key="4">
    <source>
        <dbReference type="ARBA" id="ARBA00016891"/>
    </source>
</evidence>
<dbReference type="EMBL" id="CP082237">
    <property type="protein sequence ID" value="QZT32723.1"/>
    <property type="molecule type" value="Genomic_DNA"/>
</dbReference>
<accession>F5L735</accession>
<dbReference type="InterPro" id="IPR046826">
    <property type="entry name" value="PDH_N"/>
</dbReference>
<evidence type="ECO:0000256" key="2">
    <source>
        <dbReference type="ARBA" id="ARBA00007964"/>
    </source>
</evidence>
<evidence type="ECO:0000256" key="8">
    <source>
        <dbReference type="ARBA" id="ARBA00023027"/>
    </source>
</evidence>
<dbReference type="GO" id="GO:0008977">
    <property type="term" value="F:prephenate dehydrogenase (NAD+) activity"/>
    <property type="evidence" value="ECO:0007669"/>
    <property type="project" value="UniProtKB-EC"/>
</dbReference>
<dbReference type="Proteomes" id="UP000010716">
    <property type="component" value="Unassembled WGS sequence"/>
</dbReference>
<dbReference type="GO" id="GO:0070403">
    <property type="term" value="F:NAD+ binding"/>
    <property type="evidence" value="ECO:0007669"/>
    <property type="project" value="InterPro"/>
</dbReference>
<evidence type="ECO:0000313" key="14">
    <source>
        <dbReference type="EMBL" id="QZT32723.1"/>
    </source>
</evidence>
<dbReference type="PANTHER" id="PTHR21363">
    <property type="entry name" value="PREPHENATE DEHYDROGENASE"/>
    <property type="match status" value="1"/>
</dbReference>
<evidence type="ECO:0000256" key="3">
    <source>
        <dbReference type="ARBA" id="ARBA00012068"/>
    </source>
</evidence>
<name>F5L735_CALTT</name>
<evidence type="ECO:0000313" key="16">
    <source>
        <dbReference type="Proteomes" id="UP000825179"/>
    </source>
</evidence>
<evidence type="ECO:0000256" key="7">
    <source>
        <dbReference type="ARBA" id="ARBA00023002"/>
    </source>
</evidence>
<dbReference type="InterPro" id="IPR046825">
    <property type="entry name" value="PDH_C"/>
</dbReference>
<keyword evidence="5" id="KW-0827">Tyrosine biosynthesis</keyword>
<dbReference type="UniPathway" id="UPA00122">
    <property type="reaction ID" value="UER00961"/>
</dbReference>
<dbReference type="OrthoDB" id="9802008at2"/>
<evidence type="ECO:0000256" key="5">
    <source>
        <dbReference type="ARBA" id="ARBA00022498"/>
    </source>
</evidence>
<evidence type="ECO:0000256" key="10">
    <source>
        <dbReference type="ARBA" id="ARBA00049260"/>
    </source>
</evidence>
<evidence type="ECO:0000256" key="6">
    <source>
        <dbReference type="ARBA" id="ARBA00022605"/>
    </source>
</evidence>
<dbReference type="Pfam" id="PF20463">
    <property type="entry name" value="PDH_C"/>
    <property type="match status" value="1"/>
</dbReference>
<evidence type="ECO:0000256" key="9">
    <source>
        <dbReference type="ARBA" id="ARBA00023141"/>
    </source>
</evidence>
<gene>
    <name evidence="13" type="ORF">CathTA2_1635</name>
    <name evidence="14" type="ORF">HUR95_10030</name>
</gene>
<dbReference type="Proteomes" id="UP000825179">
    <property type="component" value="Chromosome"/>
</dbReference>
<evidence type="ECO:0000313" key="15">
    <source>
        <dbReference type="Proteomes" id="UP000010716"/>
    </source>
</evidence>
<keyword evidence="6" id="KW-0028">Amino-acid biosynthesis</keyword>
<reference evidence="14" key="3">
    <citation type="submission" date="2021-08" db="EMBL/GenBank/DDBJ databases">
        <authorList>
            <person name="de Jong S."/>
            <person name="van den Broek M."/>
            <person name="Merkel A."/>
            <person name="de la Torre Cortes P."/>
            <person name="Kalamorz F."/>
            <person name="Cook G."/>
            <person name="van Loosdrecht M."/>
            <person name="McMillan D."/>
        </authorList>
    </citation>
    <scope>NUCLEOTIDE SEQUENCE</scope>
    <source>
        <strain evidence="14">TA2.A1</strain>
    </source>
</reference>
<evidence type="ECO:0000313" key="13">
    <source>
        <dbReference type="EMBL" id="EGL82870.1"/>
    </source>
</evidence>
<feature type="domain" description="ACT" evidence="12">
    <location>
        <begin position="299"/>
        <end position="369"/>
    </location>
</feature>
<dbReference type="SUPFAM" id="SSF48179">
    <property type="entry name" value="6-phosphogluconate dehydrogenase C-terminal domain-like"/>
    <property type="match status" value="1"/>
</dbReference>
<dbReference type="InterPro" id="IPR045865">
    <property type="entry name" value="ACT-like_dom_sf"/>
</dbReference>
<dbReference type="Gene3D" id="3.40.50.720">
    <property type="entry name" value="NAD(P)-binding Rossmann-like Domain"/>
    <property type="match status" value="1"/>
</dbReference>
<feature type="domain" description="Prephenate/arogenate dehydrogenase" evidence="11">
    <location>
        <begin position="2"/>
        <end position="294"/>
    </location>
</feature>
<evidence type="ECO:0000259" key="12">
    <source>
        <dbReference type="PROSITE" id="PS51671"/>
    </source>
</evidence>
<dbReference type="Pfam" id="PF01842">
    <property type="entry name" value="ACT"/>
    <property type="match status" value="1"/>
</dbReference>
<dbReference type="eggNOG" id="COG0287">
    <property type="taxonomic scope" value="Bacteria"/>
</dbReference>
<dbReference type="InterPro" id="IPR008927">
    <property type="entry name" value="6-PGluconate_DH-like_C_sf"/>
</dbReference>
<dbReference type="FunFam" id="1.10.3660.10:FF:000003">
    <property type="entry name" value="Prephenate dehydrogenase"/>
    <property type="match status" value="1"/>
</dbReference>
<dbReference type="GO" id="GO:0004665">
    <property type="term" value="F:prephenate dehydrogenase (NADP+) activity"/>
    <property type="evidence" value="ECO:0007669"/>
    <property type="project" value="InterPro"/>
</dbReference>
<reference evidence="13 15" key="1">
    <citation type="journal article" date="2011" name="J. Bacteriol.">
        <title>Draft genome sequence of the thermoalkaliphilic Caldalkalibacillus thermarum strain TA2.A1.</title>
        <authorList>
            <person name="Kalamorz F."/>
            <person name="Keis S."/>
            <person name="McMillan D.G."/>
            <person name="Olsson K."/>
            <person name="Stanton J.A."/>
            <person name="Stockwell P."/>
            <person name="Black M.A."/>
            <person name="Klingeman D.M."/>
            <person name="Land M.L."/>
            <person name="Han C.S."/>
            <person name="Martin S.L."/>
            <person name="Becher S.A."/>
            <person name="Peddie C.J."/>
            <person name="Morgan H.W."/>
            <person name="Matthies D."/>
            <person name="Preiss L."/>
            <person name="Meier T."/>
            <person name="Brown S.D."/>
            <person name="Cook G.M."/>
        </authorList>
    </citation>
    <scope>NUCLEOTIDE SEQUENCE [LARGE SCALE GENOMIC DNA]</scope>
    <source>
        <strain evidence="13 15">TA2.A1</strain>
    </source>
</reference>
<keyword evidence="16" id="KW-1185">Reference proteome</keyword>
<dbReference type="SUPFAM" id="SSF55021">
    <property type="entry name" value="ACT-like"/>
    <property type="match status" value="1"/>
</dbReference>
<reference evidence="14 16" key="2">
    <citation type="journal article" date="2020" name="Extremophiles">
        <title>Genomic analysis of Caldalkalibacillus thermarum TA2.A1 reveals aerobic alkaliphilic metabolism and evolutionary hallmarks linking alkaliphilic bacteria and plant life.</title>
        <authorList>
            <person name="de Jong S.I."/>
            <person name="van den Broek M.A."/>
            <person name="Merkel A.Y."/>
            <person name="de la Torre Cortes P."/>
            <person name="Kalamorz F."/>
            <person name="Cook G.M."/>
            <person name="van Loosdrecht M.C.M."/>
            <person name="McMillan D.G.G."/>
        </authorList>
    </citation>
    <scope>NUCLEOTIDE SEQUENCE [LARGE SCALE GENOMIC DNA]</scope>
    <source>
        <strain evidence="14 16">TA2.A1</strain>
    </source>
</reference>
<dbReference type="Gene3D" id="3.30.70.260">
    <property type="match status" value="1"/>
</dbReference>
<dbReference type="Pfam" id="PF02153">
    <property type="entry name" value="PDH_N"/>
    <property type="match status" value="1"/>
</dbReference>
<evidence type="ECO:0000256" key="1">
    <source>
        <dbReference type="ARBA" id="ARBA00005067"/>
    </source>
</evidence>
<dbReference type="InterPro" id="IPR036291">
    <property type="entry name" value="NAD(P)-bd_dom_sf"/>
</dbReference>
<dbReference type="InterPro" id="IPR003099">
    <property type="entry name" value="Prephen_DH"/>
</dbReference>
<dbReference type="InterPro" id="IPR050812">
    <property type="entry name" value="Preph/Arog_dehydrog"/>
</dbReference>
<dbReference type="NCBIfam" id="NF005107">
    <property type="entry name" value="PRK06545.1-5"/>
    <property type="match status" value="1"/>
</dbReference>
<dbReference type="KEGG" id="cthu:HUR95_10030"/>
<sequence>MNRIAIIGVGLIGGSIALSIKKHYPEDAFIQAYDIKESNLQLARALGVIDQGTTELHDAVAGADVVFICTPVQSVCQLLKPIMLSPALKEGAIVTDVGSTKMNVVRCAQTLSAQTKGVFIGGHPMAGSHKSGVEAATERLFENAYYVLTPVEGTENHYIERLKALLAATRAKVVEMKPDEHDRVVAAISHFPHVIASALVEHVYQYQQESEWYWRLAAGGFRDITRIASSNPKMWRDIVLSNQSFIVQQMRDWLKEMEQVLDLLDSGDGEKIEQFFRHAKEVRDGLPETKRGAIPSFYDLYVDIPDYPGVIGQVTTLLGIHKISITNIAILETREDIMGVLCLTFRHERDMEKAQKVLRDANFLVYRRD</sequence>
<dbReference type="CDD" id="cd04909">
    <property type="entry name" value="ACT_PDH-BS"/>
    <property type="match status" value="1"/>
</dbReference>
<keyword evidence="7 14" id="KW-0560">Oxidoreductase</keyword>
<dbReference type="FunFam" id="3.40.50.720:FF:000208">
    <property type="entry name" value="Prephenate dehydrogenase"/>
    <property type="match status" value="1"/>
</dbReference>
<evidence type="ECO:0000259" key="11">
    <source>
        <dbReference type="PROSITE" id="PS51176"/>
    </source>
</evidence>
<comment type="similarity">
    <text evidence="2">Belongs to the prephenate/arogenate dehydrogenase family.</text>
</comment>
<comment type="catalytic activity">
    <reaction evidence="10">
        <text>prephenate + NAD(+) = 3-(4-hydroxyphenyl)pyruvate + CO2 + NADH</text>
        <dbReference type="Rhea" id="RHEA:13869"/>
        <dbReference type="ChEBI" id="CHEBI:16526"/>
        <dbReference type="ChEBI" id="CHEBI:29934"/>
        <dbReference type="ChEBI" id="CHEBI:36242"/>
        <dbReference type="ChEBI" id="CHEBI:57540"/>
        <dbReference type="ChEBI" id="CHEBI:57945"/>
        <dbReference type="EC" id="1.3.1.12"/>
    </reaction>
</comment>
<dbReference type="EC" id="1.3.1.12" evidence="3"/>
<keyword evidence="8" id="KW-0520">NAD</keyword>
<organism evidence="13 15">
    <name type="scientific">Caldalkalibacillus thermarum (strain TA2.A1)</name>
    <dbReference type="NCBI Taxonomy" id="986075"/>
    <lineage>
        <taxon>Bacteria</taxon>
        <taxon>Bacillati</taxon>
        <taxon>Bacillota</taxon>
        <taxon>Bacilli</taxon>
        <taxon>Bacillales</taxon>
        <taxon>Bacillaceae</taxon>
        <taxon>Caldalkalibacillus</taxon>
    </lineage>
</organism>
<dbReference type="PANTHER" id="PTHR21363:SF0">
    <property type="entry name" value="PREPHENATE DEHYDROGENASE [NADP(+)]"/>
    <property type="match status" value="1"/>
</dbReference>
<dbReference type="EMBL" id="AFCE01000136">
    <property type="protein sequence ID" value="EGL82870.1"/>
    <property type="molecule type" value="Genomic_DNA"/>
</dbReference>
<comment type="pathway">
    <text evidence="1">Amino-acid biosynthesis; L-tyrosine biosynthesis; (4-hydroxyphenyl)pyruvate from prephenate (NAD(+) route): step 1/1.</text>
</comment>
<dbReference type="PROSITE" id="PS51671">
    <property type="entry name" value="ACT"/>
    <property type="match status" value="1"/>
</dbReference>
<dbReference type="PROSITE" id="PS51176">
    <property type="entry name" value="PDH_ADH"/>
    <property type="match status" value="1"/>
</dbReference>